<evidence type="ECO:0000313" key="3">
    <source>
        <dbReference type="Proteomes" id="UP000037460"/>
    </source>
</evidence>
<keyword evidence="3" id="KW-1185">Reference proteome</keyword>
<dbReference type="EMBL" id="JWZX01003318">
    <property type="protein sequence ID" value="KOO21981.1"/>
    <property type="molecule type" value="Genomic_DNA"/>
</dbReference>
<dbReference type="Proteomes" id="UP000037460">
    <property type="component" value="Unassembled WGS sequence"/>
</dbReference>
<feature type="transmembrane region" description="Helical" evidence="1">
    <location>
        <begin position="123"/>
        <end position="142"/>
    </location>
</feature>
<evidence type="ECO:0000313" key="2">
    <source>
        <dbReference type="EMBL" id="KOO21981.1"/>
    </source>
</evidence>
<gene>
    <name evidence="2" type="ORF">Ctob_000460</name>
</gene>
<reference evidence="3" key="1">
    <citation type="journal article" date="2015" name="PLoS Genet.">
        <title>Genome Sequence and Transcriptome Analyses of Chrysochromulina tobin: Metabolic Tools for Enhanced Algal Fitness in the Prominent Order Prymnesiales (Haptophyceae).</title>
        <authorList>
            <person name="Hovde B.T."/>
            <person name="Deodato C.R."/>
            <person name="Hunsperger H.M."/>
            <person name="Ryken S.A."/>
            <person name="Yost W."/>
            <person name="Jha R.K."/>
            <person name="Patterson J."/>
            <person name="Monnat R.J. Jr."/>
            <person name="Barlow S.B."/>
            <person name="Starkenburg S.R."/>
            <person name="Cattolico R.A."/>
        </authorList>
    </citation>
    <scope>NUCLEOTIDE SEQUENCE</scope>
    <source>
        <strain evidence="3">CCMP291</strain>
    </source>
</reference>
<feature type="transmembrane region" description="Helical" evidence="1">
    <location>
        <begin position="93"/>
        <end position="111"/>
    </location>
</feature>
<comment type="caution">
    <text evidence="2">The sequence shown here is derived from an EMBL/GenBank/DDBJ whole genome shotgun (WGS) entry which is preliminary data.</text>
</comment>
<accession>A0A0M0J5X3</accession>
<dbReference type="AlphaFoldDB" id="A0A0M0J5X3"/>
<organism evidence="2 3">
    <name type="scientific">Chrysochromulina tobinii</name>
    <dbReference type="NCBI Taxonomy" id="1460289"/>
    <lineage>
        <taxon>Eukaryota</taxon>
        <taxon>Haptista</taxon>
        <taxon>Haptophyta</taxon>
        <taxon>Prymnesiophyceae</taxon>
        <taxon>Prymnesiales</taxon>
        <taxon>Chrysochromulinaceae</taxon>
        <taxon>Chrysochromulina</taxon>
    </lineage>
</organism>
<protein>
    <submittedName>
        <fullName evidence="2">Uncharacterized protein</fullName>
    </submittedName>
</protein>
<name>A0A0M0J5X3_9EUKA</name>
<keyword evidence="1" id="KW-1133">Transmembrane helix</keyword>
<proteinExistence type="predicted"/>
<keyword evidence="1" id="KW-0472">Membrane</keyword>
<evidence type="ECO:0000256" key="1">
    <source>
        <dbReference type="SAM" id="Phobius"/>
    </source>
</evidence>
<sequence>MASPKGDDFFRDAPDSVKKIREDWGWVQGMYAKATSGTYMADNIRASSKSMRSTASSVADMGDSFTYMTRQLTTPPAFVERYKETFLDVRRRFKAPIVAFIAGISVLPAVFAGPGKMEKLRVASRNLIIFGGGASVVLYPELVMRAAPTVAKSVDAVQVAVSGRISK</sequence>
<keyword evidence="1" id="KW-0812">Transmembrane</keyword>